<protein>
    <recommendedName>
        <fullName evidence="3">DUF982 domain-containing protein</fullName>
    </recommendedName>
</protein>
<dbReference type="Pfam" id="PF06169">
    <property type="entry name" value="DUF982"/>
    <property type="match status" value="1"/>
</dbReference>
<sequence>MEDKPFKEITLMTRQLGKMKVITSIMQAAEFIVNEWPGTDTERLDIAKHALLECYDGTLSPGIVAWLLLMQQRKPTFTSRQLVARHQTTNWKSGARERCGAELNRTSL</sequence>
<dbReference type="Gene3D" id="6.10.250.730">
    <property type="match status" value="1"/>
</dbReference>
<reference evidence="1 2" key="1">
    <citation type="submission" date="2023-07" db="EMBL/GenBank/DDBJ databases">
        <title>Comparative genomics of wheat-associated soil bacteria to identify genetic determinants of phenazine resistance.</title>
        <authorList>
            <person name="Mouncey N."/>
        </authorList>
    </citation>
    <scope>NUCLEOTIDE SEQUENCE [LARGE SCALE GENOMIC DNA]</scope>
    <source>
        <strain evidence="1 2">W4I11</strain>
    </source>
</reference>
<dbReference type="EMBL" id="JAUSZT010000003">
    <property type="protein sequence ID" value="MDQ0997035.1"/>
    <property type="molecule type" value="Genomic_DNA"/>
</dbReference>
<evidence type="ECO:0000313" key="2">
    <source>
        <dbReference type="Proteomes" id="UP001237780"/>
    </source>
</evidence>
<dbReference type="Proteomes" id="UP001237780">
    <property type="component" value="Unassembled WGS sequence"/>
</dbReference>
<accession>A0ABU0S8H2</accession>
<proteinExistence type="predicted"/>
<comment type="caution">
    <text evidence="1">The sequence shown here is derived from an EMBL/GenBank/DDBJ whole genome shotgun (WGS) entry which is preliminary data.</text>
</comment>
<organism evidence="1 2">
    <name type="scientific">Phyllobacterium ifriqiyense</name>
    <dbReference type="NCBI Taxonomy" id="314238"/>
    <lineage>
        <taxon>Bacteria</taxon>
        <taxon>Pseudomonadati</taxon>
        <taxon>Pseudomonadota</taxon>
        <taxon>Alphaproteobacteria</taxon>
        <taxon>Hyphomicrobiales</taxon>
        <taxon>Phyllobacteriaceae</taxon>
        <taxon>Phyllobacterium</taxon>
    </lineage>
</organism>
<evidence type="ECO:0000313" key="1">
    <source>
        <dbReference type="EMBL" id="MDQ0997035.1"/>
    </source>
</evidence>
<gene>
    <name evidence="1" type="ORF">QFZ34_002217</name>
</gene>
<name>A0ABU0S8H2_9HYPH</name>
<dbReference type="InterPro" id="IPR010385">
    <property type="entry name" value="DUF982"/>
</dbReference>
<keyword evidence="2" id="KW-1185">Reference proteome</keyword>
<evidence type="ECO:0008006" key="3">
    <source>
        <dbReference type="Google" id="ProtNLM"/>
    </source>
</evidence>